<dbReference type="EMBL" id="MU827779">
    <property type="protein sequence ID" value="KAJ7339571.1"/>
    <property type="molecule type" value="Genomic_DNA"/>
</dbReference>
<protein>
    <submittedName>
        <fullName evidence="1">Uncharacterized protein</fullName>
    </submittedName>
</protein>
<dbReference type="AlphaFoldDB" id="A0A9W9YFV4"/>
<comment type="caution">
    <text evidence="1">The sequence shown here is derived from an EMBL/GenBank/DDBJ whole genome shotgun (WGS) entry which is preliminary data.</text>
</comment>
<proteinExistence type="predicted"/>
<gene>
    <name evidence="1" type="ORF">OS493_005972</name>
</gene>
<keyword evidence="2" id="KW-1185">Reference proteome</keyword>
<reference evidence="1" key="1">
    <citation type="submission" date="2023-01" db="EMBL/GenBank/DDBJ databases">
        <title>Genome assembly of the deep-sea coral Lophelia pertusa.</title>
        <authorList>
            <person name="Herrera S."/>
            <person name="Cordes E."/>
        </authorList>
    </citation>
    <scope>NUCLEOTIDE SEQUENCE</scope>
    <source>
        <strain evidence="1">USNM1676648</strain>
        <tissue evidence="1">Polyp</tissue>
    </source>
</reference>
<accession>A0A9W9YFV4</accession>
<organism evidence="1 2">
    <name type="scientific">Desmophyllum pertusum</name>
    <dbReference type="NCBI Taxonomy" id="174260"/>
    <lineage>
        <taxon>Eukaryota</taxon>
        <taxon>Metazoa</taxon>
        <taxon>Cnidaria</taxon>
        <taxon>Anthozoa</taxon>
        <taxon>Hexacorallia</taxon>
        <taxon>Scleractinia</taxon>
        <taxon>Caryophylliina</taxon>
        <taxon>Caryophylliidae</taxon>
        <taxon>Desmophyllum</taxon>
    </lineage>
</organism>
<evidence type="ECO:0000313" key="1">
    <source>
        <dbReference type="EMBL" id="KAJ7339571.1"/>
    </source>
</evidence>
<dbReference type="Proteomes" id="UP001163046">
    <property type="component" value="Unassembled WGS sequence"/>
</dbReference>
<name>A0A9W9YFV4_9CNID</name>
<sequence length="116" mass="13481">MEYAVMQNYSKGDDTGHLVPVFKSSTTQDVVTGRLKLFRLDYCFGPAISTNITITVVAEDQKVRLRQLRLQEDVQRRKSAMCDPHTLTYLVGQLTSYWLVWRVQWIMGRLQVLVAW</sequence>
<evidence type="ECO:0000313" key="2">
    <source>
        <dbReference type="Proteomes" id="UP001163046"/>
    </source>
</evidence>